<dbReference type="GO" id="GO:0015949">
    <property type="term" value="P:nucleobase-containing small molecule interconversion"/>
    <property type="evidence" value="ECO:0007669"/>
    <property type="project" value="TreeGrafter"/>
</dbReference>
<gene>
    <name evidence="8" type="primary">cmk</name>
    <name evidence="10" type="ORF">HNR32_001694</name>
</gene>
<dbReference type="InterPro" id="IPR027417">
    <property type="entry name" value="P-loop_NTPase"/>
</dbReference>
<comment type="similarity">
    <text evidence="1 8">Belongs to the cytidylate kinase family. Type 1 subfamily.</text>
</comment>
<evidence type="ECO:0000256" key="1">
    <source>
        <dbReference type="ARBA" id="ARBA00009427"/>
    </source>
</evidence>
<proteinExistence type="inferred from homology"/>
<dbReference type="GO" id="GO:0036431">
    <property type="term" value="F:dCMP kinase activity"/>
    <property type="evidence" value="ECO:0007669"/>
    <property type="project" value="InterPro"/>
</dbReference>
<dbReference type="RefSeq" id="WP_183861568.1">
    <property type="nucleotide sequence ID" value="NZ_JACHFH010000019.1"/>
</dbReference>
<dbReference type="CDD" id="cd02020">
    <property type="entry name" value="CMPK"/>
    <property type="match status" value="1"/>
</dbReference>
<sequence length="220" mass="24266">MKKVIAIDGPAGAGKSTVAQLVAAQLKYVYIDTGAMYRAVAWKILQETTAENVTNEFITASINDIDVRLSYIEEKTKVEVNGQDITDQLKIPAVNKLVSQVASIGQVREKLVDLQRKMAKDGAVVMDGRDIASNVLPNADLKIFLTASVEERAQRRFKEMKNKGYAVALNELKTDIAARDRADMQRKISPLVQTKDAVLLDTTAMNIDEVVQKILSMAKN</sequence>
<evidence type="ECO:0000256" key="3">
    <source>
        <dbReference type="ARBA" id="ARBA00022741"/>
    </source>
</evidence>
<feature type="domain" description="Cytidylate kinase" evidence="9">
    <location>
        <begin position="5"/>
        <end position="219"/>
    </location>
</feature>
<comment type="subcellular location">
    <subcellularLocation>
        <location evidence="8">Cytoplasm</location>
    </subcellularLocation>
</comment>
<dbReference type="InterPro" id="IPR003136">
    <property type="entry name" value="Cytidylate_kin"/>
</dbReference>
<dbReference type="AlphaFoldDB" id="A0A840UUQ4"/>
<keyword evidence="3 8" id="KW-0547">Nucleotide-binding</keyword>
<organism evidence="10 11">
    <name type="scientific">Pectinatus brassicae</name>
    <dbReference type="NCBI Taxonomy" id="862415"/>
    <lineage>
        <taxon>Bacteria</taxon>
        <taxon>Bacillati</taxon>
        <taxon>Bacillota</taxon>
        <taxon>Negativicutes</taxon>
        <taxon>Selenomonadales</taxon>
        <taxon>Selenomonadaceae</taxon>
        <taxon>Pectinatus</taxon>
    </lineage>
</organism>
<feature type="binding site" evidence="8">
    <location>
        <begin position="9"/>
        <end position="17"/>
    </location>
    <ligand>
        <name>ATP</name>
        <dbReference type="ChEBI" id="CHEBI:30616"/>
    </ligand>
</feature>
<evidence type="ECO:0000313" key="11">
    <source>
        <dbReference type="Proteomes" id="UP000559117"/>
    </source>
</evidence>
<evidence type="ECO:0000256" key="8">
    <source>
        <dbReference type="HAMAP-Rule" id="MF_00238"/>
    </source>
</evidence>
<keyword evidence="2 8" id="KW-0808">Transferase</keyword>
<name>A0A840UUQ4_9FIRM</name>
<dbReference type="Proteomes" id="UP000559117">
    <property type="component" value="Unassembled WGS sequence"/>
</dbReference>
<keyword evidence="5 8" id="KW-0067">ATP-binding</keyword>
<keyword evidence="4 8" id="KW-0418">Kinase</keyword>
<dbReference type="NCBIfam" id="TIGR00017">
    <property type="entry name" value="cmk"/>
    <property type="match status" value="1"/>
</dbReference>
<protein>
    <recommendedName>
        <fullName evidence="8">Cytidylate kinase</fullName>
        <shortName evidence="8">CK</shortName>
        <ecNumber evidence="8">2.7.4.25</ecNumber>
    </recommendedName>
    <alternativeName>
        <fullName evidence="8">Cytidine monophosphate kinase</fullName>
        <shortName evidence="8">CMP kinase</shortName>
    </alternativeName>
</protein>
<evidence type="ECO:0000256" key="5">
    <source>
        <dbReference type="ARBA" id="ARBA00022840"/>
    </source>
</evidence>
<dbReference type="GO" id="GO:0005524">
    <property type="term" value="F:ATP binding"/>
    <property type="evidence" value="ECO:0007669"/>
    <property type="project" value="UniProtKB-UniRule"/>
</dbReference>
<evidence type="ECO:0000313" key="10">
    <source>
        <dbReference type="EMBL" id="MBB5336544.1"/>
    </source>
</evidence>
<evidence type="ECO:0000256" key="4">
    <source>
        <dbReference type="ARBA" id="ARBA00022777"/>
    </source>
</evidence>
<evidence type="ECO:0000256" key="7">
    <source>
        <dbReference type="ARBA" id="ARBA00048478"/>
    </source>
</evidence>
<dbReference type="EC" id="2.7.4.25" evidence="8"/>
<dbReference type="GO" id="GO:0005829">
    <property type="term" value="C:cytosol"/>
    <property type="evidence" value="ECO:0007669"/>
    <property type="project" value="TreeGrafter"/>
</dbReference>
<dbReference type="Pfam" id="PF02224">
    <property type="entry name" value="Cytidylate_kin"/>
    <property type="match status" value="1"/>
</dbReference>
<dbReference type="EMBL" id="JACHFH010000019">
    <property type="protein sequence ID" value="MBB5336544.1"/>
    <property type="molecule type" value="Genomic_DNA"/>
</dbReference>
<keyword evidence="11" id="KW-1185">Reference proteome</keyword>
<evidence type="ECO:0000256" key="2">
    <source>
        <dbReference type="ARBA" id="ARBA00022679"/>
    </source>
</evidence>
<comment type="catalytic activity">
    <reaction evidence="7 8">
        <text>CMP + ATP = CDP + ADP</text>
        <dbReference type="Rhea" id="RHEA:11600"/>
        <dbReference type="ChEBI" id="CHEBI:30616"/>
        <dbReference type="ChEBI" id="CHEBI:58069"/>
        <dbReference type="ChEBI" id="CHEBI:60377"/>
        <dbReference type="ChEBI" id="CHEBI:456216"/>
        <dbReference type="EC" id="2.7.4.25"/>
    </reaction>
</comment>
<comment type="caution">
    <text evidence="10">The sequence shown here is derived from an EMBL/GenBank/DDBJ whole genome shotgun (WGS) entry which is preliminary data.</text>
</comment>
<evidence type="ECO:0000256" key="6">
    <source>
        <dbReference type="ARBA" id="ARBA00047615"/>
    </source>
</evidence>
<evidence type="ECO:0000259" key="9">
    <source>
        <dbReference type="Pfam" id="PF02224"/>
    </source>
</evidence>
<dbReference type="GO" id="GO:0006220">
    <property type="term" value="P:pyrimidine nucleotide metabolic process"/>
    <property type="evidence" value="ECO:0007669"/>
    <property type="project" value="UniProtKB-UniRule"/>
</dbReference>
<dbReference type="InterPro" id="IPR011994">
    <property type="entry name" value="Cytidylate_kinase_dom"/>
</dbReference>
<dbReference type="SUPFAM" id="SSF52540">
    <property type="entry name" value="P-loop containing nucleoside triphosphate hydrolases"/>
    <property type="match status" value="1"/>
</dbReference>
<dbReference type="PANTHER" id="PTHR21299">
    <property type="entry name" value="CYTIDYLATE KINASE/PANTOATE-BETA-ALANINE LIGASE"/>
    <property type="match status" value="1"/>
</dbReference>
<reference evidence="10 11" key="1">
    <citation type="submission" date="2020-08" db="EMBL/GenBank/DDBJ databases">
        <title>Genomic Encyclopedia of Type Strains, Phase IV (KMG-IV): sequencing the most valuable type-strain genomes for metagenomic binning, comparative biology and taxonomic classification.</title>
        <authorList>
            <person name="Goeker M."/>
        </authorList>
    </citation>
    <scope>NUCLEOTIDE SEQUENCE [LARGE SCALE GENOMIC DNA]</scope>
    <source>
        <strain evidence="10 11">DSM 24661</strain>
    </source>
</reference>
<accession>A0A840UUQ4</accession>
<comment type="catalytic activity">
    <reaction evidence="6 8">
        <text>dCMP + ATP = dCDP + ADP</text>
        <dbReference type="Rhea" id="RHEA:25094"/>
        <dbReference type="ChEBI" id="CHEBI:30616"/>
        <dbReference type="ChEBI" id="CHEBI:57566"/>
        <dbReference type="ChEBI" id="CHEBI:58593"/>
        <dbReference type="ChEBI" id="CHEBI:456216"/>
        <dbReference type="EC" id="2.7.4.25"/>
    </reaction>
</comment>
<keyword evidence="8" id="KW-0963">Cytoplasm</keyword>
<dbReference type="Gene3D" id="3.40.50.300">
    <property type="entry name" value="P-loop containing nucleotide triphosphate hydrolases"/>
    <property type="match status" value="1"/>
</dbReference>
<dbReference type="PANTHER" id="PTHR21299:SF2">
    <property type="entry name" value="CYTIDYLATE KINASE"/>
    <property type="match status" value="1"/>
</dbReference>
<dbReference type="HAMAP" id="MF_00238">
    <property type="entry name" value="Cytidyl_kinase_type1"/>
    <property type="match status" value="1"/>
</dbReference>